<dbReference type="EMBL" id="CP018477">
    <property type="protein sequence ID" value="ASV73760.1"/>
    <property type="molecule type" value="Genomic_DNA"/>
</dbReference>
<keyword evidence="3" id="KW-1185">Reference proteome</keyword>
<accession>A0A286RCS6</accession>
<organism evidence="2 3">
    <name type="scientific">Thermogutta terrifontis</name>
    <dbReference type="NCBI Taxonomy" id="1331910"/>
    <lineage>
        <taxon>Bacteria</taxon>
        <taxon>Pseudomonadati</taxon>
        <taxon>Planctomycetota</taxon>
        <taxon>Planctomycetia</taxon>
        <taxon>Pirellulales</taxon>
        <taxon>Thermoguttaceae</taxon>
        <taxon>Thermogutta</taxon>
    </lineage>
</organism>
<name>A0A286RCS6_9BACT</name>
<gene>
    <name evidence="2" type="ORF">THTE_1158</name>
</gene>
<evidence type="ECO:0000256" key="1">
    <source>
        <dbReference type="SAM" id="MobiDB-lite"/>
    </source>
</evidence>
<reference evidence="2 3" key="1">
    <citation type="journal article" name="Front. Microbiol.">
        <title>Sugar Metabolism of the First Thermophilic Planctomycete Thermogutta terrifontis: Comparative Genomic and Transcriptomic Approaches.</title>
        <authorList>
            <person name="Elcheninov A.G."/>
            <person name="Menzel P."/>
            <person name="Gudbergsdottir S.R."/>
            <person name="Slesarev A.I."/>
            <person name="Kadnikov V.V."/>
            <person name="Krogh A."/>
            <person name="Bonch-Osmolovskaya E.A."/>
            <person name="Peng X."/>
            <person name="Kublanov I.V."/>
        </authorList>
    </citation>
    <scope>NUCLEOTIDE SEQUENCE [LARGE SCALE GENOMIC DNA]</scope>
    <source>
        <strain evidence="2 3">R1</strain>
    </source>
</reference>
<feature type="region of interest" description="Disordered" evidence="1">
    <location>
        <begin position="173"/>
        <end position="267"/>
    </location>
</feature>
<feature type="compositionally biased region" description="Basic residues" evidence="1">
    <location>
        <begin position="254"/>
        <end position="267"/>
    </location>
</feature>
<dbReference type="AlphaFoldDB" id="A0A286RCS6"/>
<proteinExistence type="predicted"/>
<dbReference type="Proteomes" id="UP000215086">
    <property type="component" value="Chromosome"/>
</dbReference>
<evidence type="ECO:0000313" key="2">
    <source>
        <dbReference type="EMBL" id="ASV73760.1"/>
    </source>
</evidence>
<evidence type="ECO:0000313" key="3">
    <source>
        <dbReference type="Proteomes" id="UP000215086"/>
    </source>
</evidence>
<dbReference type="KEGG" id="ttf:THTE_1158"/>
<dbReference type="Pfam" id="PF05991">
    <property type="entry name" value="NYN_YacP"/>
    <property type="match status" value="1"/>
</dbReference>
<sequence>MIRYLIDGYNFLNCSGIEVKDSGAAGITPLGLARQALLNFLVEHLTPEEARETLVVFDAHSPPRPLPTEFEYCGISVKFAVRYPDADSLLERLINEHTSPRKLTVISSDHRIQRAARRRRAKFVDSEKWYRELLIRASYRGPTSPRSSDAASKLPDVSNMNTEDWLRLLGVSEDATSEDPEAIPQAQSRQDSEARTPGEAQPTPEVPKQGAAASSEEQIQESLPELLPAVDFGFTPDELEQPIDALDERDLARMRRPRHRRPPRRQG</sequence>
<evidence type="ECO:0008006" key="4">
    <source>
        <dbReference type="Google" id="ProtNLM"/>
    </source>
</evidence>
<dbReference type="OrthoDB" id="286832at2"/>
<dbReference type="InterPro" id="IPR010298">
    <property type="entry name" value="YacP-like"/>
</dbReference>
<dbReference type="RefSeq" id="WP_095414272.1">
    <property type="nucleotide sequence ID" value="NZ_CP018477.1"/>
</dbReference>
<protein>
    <recommendedName>
        <fullName evidence="4">YacP-like NYN domain protein</fullName>
    </recommendedName>
</protein>